<dbReference type="Proteomes" id="UP000192573">
    <property type="component" value="Unassembled WGS sequence"/>
</dbReference>
<evidence type="ECO:0000259" key="1">
    <source>
        <dbReference type="Pfam" id="PF08348"/>
    </source>
</evidence>
<dbReference type="Pfam" id="PF13309">
    <property type="entry name" value="HTH_22"/>
    <property type="match status" value="1"/>
</dbReference>
<accession>A0A1V8NS55</accession>
<organism evidence="3 4">
    <name type="scientific">Citrobacter braakii</name>
    <dbReference type="NCBI Taxonomy" id="57706"/>
    <lineage>
        <taxon>Bacteria</taxon>
        <taxon>Pseudomonadati</taxon>
        <taxon>Pseudomonadota</taxon>
        <taxon>Gammaproteobacteria</taxon>
        <taxon>Enterobacterales</taxon>
        <taxon>Enterobacteriaceae</taxon>
        <taxon>Citrobacter</taxon>
        <taxon>Citrobacter freundii complex</taxon>
    </lineage>
</organism>
<dbReference type="EMBL" id="NAEW01000028">
    <property type="protein sequence ID" value="OQM39248.1"/>
    <property type="molecule type" value="Genomic_DNA"/>
</dbReference>
<dbReference type="RefSeq" id="WP_080860936.1">
    <property type="nucleotide sequence ID" value="NZ_CP077405.1"/>
</dbReference>
<keyword evidence="3" id="KW-0238">DNA-binding</keyword>
<dbReference type="InterPro" id="IPR013559">
    <property type="entry name" value="YheO"/>
</dbReference>
<evidence type="ECO:0000313" key="4">
    <source>
        <dbReference type="Proteomes" id="UP000192573"/>
    </source>
</evidence>
<evidence type="ECO:0000313" key="3">
    <source>
        <dbReference type="EMBL" id="OQM39248.1"/>
    </source>
</evidence>
<proteinExistence type="predicted"/>
<protein>
    <submittedName>
        <fullName evidence="3">DNA-binding protein</fullName>
    </submittedName>
</protein>
<feature type="domain" description="YheO-like" evidence="1">
    <location>
        <begin position="17"/>
        <end position="123"/>
    </location>
</feature>
<name>A0A1V8NS55_CITBR</name>
<dbReference type="GO" id="GO:0003677">
    <property type="term" value="F:DNA binding"/>
    <property type="evidence" value="ECO:0007669"/>
    <property type="project" value="UniProtKB-KW"/>
</dbReference>
<evidence type="ECO:0000259" key="2">
    <source>
        <dbReference type="Pfam" id="PF13309"/>
    </source>
</evidence>
<dbReference type="PANTHER" id="PTHR35568:SF1">
    <property type="entry name" value="TRANSCRIPTIONAL REGULATOR DAUR"/>
    <property type="match status" value="1"/>
</dbReference>
<gene>
    <name evidence="3" type="ORF">BZK42_25935</name>
</gene>
<comment type="caution">
    <text evidence="3">The sequence shown here is derived from an EMBL/GenBank/DDBJ whole genome shotgun (WGS) entry which is preliminary data.</text>
</comment>
<sequence length="218" mass="24579">MESIINHEFSDEDRKLLASFTPFIDCLGQFLGEYCEIVLHSFEDLHHSVIHIVNGHVTGRELGAPVTNIALEKLAEFNSTDDMWDVYFSNKGIRPFKSSSSLIVNKNKKPIGMICMNFALDMPLNSFVDNFAKSTNCKNESFTQDINNLVQSHLEPVKNMIYANKCIPSKNKNYEIIKELNSIGLFEFPVTNKIVSSSLGISPNTIYKHLRSLNGKDG</sequence>
<dbReference type="Pfam" id="PF08348">
    <property type="entry name" value="PAS_6"/>
    <property type="match status" value="1"/>
</dbReference>
<dbReference type="InterPro" id="IPR039446">
    <property type="entry name" value="DauR-like"/>
</dbReference>
<reference evidence="3 4" key="1">
    <citation type="submission" date="2017-03" db="EMBL/GenBank/DDBJ databases">
        <authorList>
            <person name="Afonso C.L."/>
            <person name="Miller P.J."/>
            <person name="Scott M.A."/>
            <person name="Spackman E."/>
            <person name="Goraichik I."/>
            <person name="Dimitrov K.M."/>
            <person name="Suarez D.L."/>
            <person name="Swayne D.E."/>
        </authorList>
    </citation>
    <scope>NUCLEOTIDE SEQUENCE [LARGE SCALE GENOMIC DNA]</scope>
    <source>
        <strain evidence="3 4">ATCC 51113</strain>
    </source>
</reference>
<feature type="domain" description="Transcriptional regulator DauR-like HTH" evidence="2">
    <location>
        <begin position="155"/>
        <end position="211"/>
    </location>
</feature>
<dbReference type="AlphaFoldDB" id="A0A1V8NS55"/>
<dbReference type="InterPro" id="IPR039445">
    <property type="entry name" value="DauR-like_HTH"/>
</dbReference>
<dbReference type="PANTHER" id="PTHR35568">
    <property type="entry name" value="TRANSCRIPTIONAL REGULATOR DAUR"/>
    <property type="match status" value="1"/>
</dbReference>